<feature type="signal peptide" evidence="12">
    <location>
        <begin position="1"/>
        <end position="25"/>
    </location>
</feature>
<keyword evidence="5 10" id="KW-0645">Protease</keyword>
<dbReference type="PROSITE" id="PS51892">
    <property type="entry name" value="SUBTILASE"/>
    <property type="match status" value="1"/>
</dbReference>
<proteinExistence type="inferred from homology"/>
<dbReference type="GO" id="GO:0006508">
    <property type="term" value="P:proteolysis"/>
    <property type="evidence" value="ECO:0007669"/>
    <property type="project" value="UniProtKB-KW"/>
</dbReference>
<feature type="active site" description="Charge relay system" evidence="10">
    <location>
        <position position="322"/>
    </location>
</feature>
<evidence type="ECO:0000313" key="15">
    <source>
        <dbReference type="Proteomes" id="UP000242662"/>
    </source>
</evidence>
<dbReference type="InterPro" id="IPR022398">
    <property type="entry name" value="Peptidase_S8_His-AS"/>
</dbReference>
<name>A0A1G6J5H5_9BACI</name>
<keyword evidence="8 10" id="KW-0720">Serine protease</keyword>
<dbReference type="OrthoDB" id="9798386at2"/>
<feature type="active site" description="Charge relay system" evidence="10">
    <location>
        <position position="140"/>
    </location>
</feature>
<dbReference type="EMBL" id="FMYM01000005">
    <property type="protein sequence ID" value="SDC14008.1"/>
    <property type="molecule type" value="Genomic_DNA"/>
</dbReference>
<dbReference type="Gene3D" id="3.40.50.200">
    <property type="entry name" value="Peptidase S8/S53 domain"/>
    <property type="match status" value="1"/>
</dbReference>
<evidence type="ECO:0000256" key="6">
    <source>
        <dbReference type="ARBA" id="ARBA00022723"/>
    </source>
</evidence>
<evidence type="ECO:0000256" key="10">
    <source>
        <dbReference type="PROSITE-ProRule" id="PRU01240"/>
    </source>
</evidence>
<keyword evidence="9" id="KW-0106">Calcium</keyword>
<dbReference type="InterPro" id="IPR037045">
    <property type="entry name" value="S8pro/Inhibitor_I9_sf"/>
</dbReference>
<keyword evidence="7 10" id="KW-0378">Hydrolase</keyword>
<dbReference type="Pfam" id="PF00082">
    <property type="entry name" value="Peptidase_S8"/>
    <property type="match status" value="1"/>
</dbReference>
<dbReference type="PANTHER" id="PTHR43806:SF11">
    <property type="entry name" value="CEREVISIN-RELATED"/>
    <property type="match status" value="1"/>
</dbReference>
<dbReference type="Proteomes" id="UP000242662">
    <property type="component" value="Unassembled WGS sequence"/>
</dbReference>
<dbReference type="Gene3D" id="3.30.70.80">
    <property type="entry name" value="Peptidase S8 propeptide/proteinase inhibitor I9"/>
    <property type="match status" value="1"/>
</dbReference>
<dbReference type="STRING" id="1464122.SAMN05421737_105261"/>
<accession>A0A1G6J5H5</accession>
<evidence type="ECO:0000256" key="3">
    <source>
        <dbReference type="ARBA" id="ARBA00011073"/>
    </source>
</evidence>
<dbReference type="GO" id="GO:0046872">
    <property type="term" value="F:metal ion binding"/>
    <property type="evidence" value="ECO:0007669"/>
    <property type="project" value="UniProtKB-KW"/>
</dbReference>
<comment type="similarity">
    <text evidence="3 10 11">Belongs to the peptidase S8 family.</text>
</comment>
<evidence type="ECO:0000256" key="9">
    <source>
        <dbReference type="ARBA" id="ARBA00022837"/>
    </source>
</evidence>
<sequence length="376" mass="39630">MKKKKLFCLISATLFAVGSATFASAAEEKKESYFIGFQNDQALEGFVDMMENPGEGVFSVNEMMNFSVSHTYQETPAVVASLTAEEARKLQEAGGVSYVEKDALMTISRQTTPENIMQIGAPAAHRRDLSGEGVKVAVLDTGIANHPDLRIAGGVSFIDGESYTDKNGHGTHVAGTIAARDNHIGIVGVAPDADLYAVNVLGSAGSALTSVVIQGIEWAIENDMDIVNLSLGSNAPSRTLEAAVDAARENDVLVVAASGNDGHPFVSYPARYLSVLSVGAVDENNRRASFSQYGSGLDIVAPGVDVLSTFLDGSYVRASGTSMATPAVAGAAALLKEKHPAWTASQIEMGLLTEADSLRSRFEYGYGLLNADRATR</sequence>
<evidence type="ECO:0000256" key="7">
    <source>
        <dbReference type="ARBA" id="ARBA00022801"/>
    </source>
</evidence>
<dbReference type="AlphaFoldDB" id="A0A1G6J5H5"/>
<keyword evidence="6" id="KW-0479">Metal-binding</keyword>
<evidence type="ECO:0000256" key="5">
    <source>
        <dbReference type="ARBA" id="ARBA00022670"/>
    </source>
</evidence>
<gene>
    <name evidence="14" type="ORF">SAMN05421737_105261</name>
</gene>
<dbReference type="GO" id="GO:0004252">
    <property type="term" value="F:serine-type endopeptidase activity"/>
    <property type="evidence" value="ECO:0007669"/>
    <property type="project" value="UniProtKB-UniRule"/>
</dbReference>
<dbReference type="SUPFAM" id="SSF52743">
    <property type="entry name" value="Subtilisin-like"/>
    <property type="match status" value="1"/>
</dbReference>
<evidence type="ECO:0000313" key="14">
    <source>
        <dbReference type="EMBL" id="SDC14008.1"/>
    </source>
</evidence>
<dbReference type="GO" id="GO:0005576">
    <property type="term" value="C:extracellular region"/>
    <property type="evidence" value="ECO:0007669"/>
    <property type="project" value="UniProtKB-SubCell"/>
</dbReference>
<dbReference type="InterPro" id="IPR023827">
    <property type="entry name" value="Peptidase_S8_Asp-AS"/>
</dbReference>
<evidence type="ECO:0000256" key="12">
    <source>
        <dbReference type="SAM" id="SignalP"/>
    </source>
</evidence>
<protein>
    <submittedName>
        <fullName evidence="14">Subtilisin</fullName>
    </submittedName>
</protein>
<keyword evidence="4" id="KW-0964">Secreted</keyword>
<dbReference type="InterPro" id="IPR036852">
    <property type="entry name" value="Peptidase_S8/S53_dom_sf"/>
</dbReference>
<keyword evidence="15" id="KW-1185">Reference proteome</keyword>
<comment type="cofactor">
    <cofactor evidence="1">
        <name>Ca(2+)</name>
        <dbReference type="ChEBI" id="CHEBI:29108"/>
    </cofactor>
</comment>
<evidence type="ECO:0000256" key="1">
    <source>
        <dbReference type="ARBA" id="ARBA00001913"/>
    </source>
</evidence>
<dbReference type="CDD" id="cd07477">
    <property type="entry name" value="Peptidases_S8_Subtilisin_subset"/>
    <property type="match status" value="1"/>
</dbReference>
<feature type="domain" description="Peptidase S8/S53" evidence="13">
    <location>
        <begin position="131"/>
        <end position="367"/>
    </location>
</feature>
<reference evidence="15" key="1">
    <citation type="submission" date="2016-09" db="EMBL/GenBank/DDBJ databases">
        <authorList>
            <person name="Varghese N."/>
            <person name="Submissions S."/>
        </authorList>
    </citation>
    <scope>NUCLEOTIDE SEQUENCE [LARGE SCALE GENOMIC DNA]</scope>
    <source>
        <strain evidence="15">25nlg</strain>
    </source>
</reference>
<evidence type="ECO:0000259" key="13">
    <source>
        <dbReference type="Pfam" id="PF00082"/>
    </source>
</evidence>
<dbReference type="PROSITE" id="PS00136">
    <property type="entry name" value="SUBTILASE_ASP"/>
    <property type="match status" value="1"/>
</dbReference>
<evidence type="ECO:0000256" key="4">
    <source>
        <dbReference type="ARBA" id="ARBA00022525"/>
    </source>
</evidence>
<dbReference type="SUPFAM" id="SSF54897">
    <property type="entry name" value="Protease propeptides/inhibitors"/>
    <property type="match status" value="1"/>
</dbReference>
<keyword evidence="12" id="KW-0732">Signal</keyword>
<dbReference type="InterPro" id="IPR050131">
    <property type="entry name" value="Peptidase_S8_subtilisin-like"/>
</dbReference>
<evidence type="ECO:0000256" key="11">
    <source>
        <dbReference type="RuleBase" id="RU003355"/>
    </source>
</evidence>
<dbReference type="PANTHER" id="PTHR43806">
    <property type="entry name" value="PEPTIDASE S8"/>
    <property type="match status" value="1"/>
</dbReference>
<dbReference type="InterPro" id="IPR023828">
    <property type="entry name" value="Peptidase_S8_Ser-AS"/>
</dbReference>
<dbReference type="PROSITE" id="PS00137">
    <property type="entry name" value="SUBTILASE_HIS"/>
    <property type="match status" value="1"/>
</dbReference>
<feature type="chain" id="PRO_5017356010" evidence="12">
    <location>
        <begin position="26"/>
        <end position="376"/>
    </location>
</feature>
<dbReference type="PRINTS" id="PR00723">
    <property type="entry name" value="SUBTILISIN"/>
</dbReference>
<comment type="subcellular location">
    <subcellularLocation>
        <location evidence="2">Secreted</location>
    </subcellularLocation>
</comment>
<evidence type="ECO:0000256" key="8">
    <source>
        <dbReference type="ARBA" id="ARBA00022825"/>
    </source>
</evidence>
<evidence type="ECO:0000256" key="2">
    <source>
        <dbReference type="ARBA" id="ARBA00004613"/>
    </source>
</evidence>
<feature type="active site" description="Charge relay system" evidence="10">
    <location>
        <position position="169"/>
    </location>
</feature>
<dbReference type="InterPro" id="IPR000209">
    <property type="entry name" value="Peptidase_S8/S53_dom"/>
</dbReference>
<dbReference type="PROSITE" id="PS00138">
    <property type="entry name" value="SUBTILASE_SER"/>
    <property type="match status" value="1"/>
</dbReference>
<dbReference type="InterPro" id="IPR015500">
    <property type="entry name" value="Peptidase_S8_subtilisin-rel"/>
</dbReference>
<organism evidence="14 15">
    <name type="scientific">Shouchella lonarensis</name>
    <dbReference type="NCBI Taxonomy" id="1464122"/>
    <lineage>
        <taxon>Bacteria</taxon>
        <taxon>Bacillati</taxon>
        <taxon>Bacillota</taxon>
        <taxon>Bacilli</taxon>
        <taxon>Bacillales</taxon>
        <taxon>Bacillaceae</taxon>
        <taxon>Shouchella</taxon>
    </lineage>
</organism>
<dbReference type="InterPro" id="IPR034202">
    <property type="entry name" value="Subtilisin_Carlsberg-like"/>
</dbReference>